<gene>
    <name evidence="1" type="ORF">SE37_01970</name>
</gene>
<evidence type="ECO:0000313" key="1">
    <source>
        <dbReference type="EMBL" id="KIE41484.1"/>
    </source>
</evidence>
<name>A0A0C1TKZ9_9BACT</name>
<dbReference type="Gene3D" id="2.60.40.650">
    <property type="match status" value="1"/>
</dbReference>
<dbReference type="EMBL" id="JXBL01000001">
    <property type="protein sequence ID" value="KIE41484.1"/>
    <property type="molecule type" value="Genomic_DNA"/>
</dbReference>
<sequence length="444" mass="48944">MNAVRFFVILTMLALLPATGHAKWWIFGQAENEISTRYLYLNGVSYDELGDKVTIYRETLDNGQVVLRGKAATSSSAVGSVQVSTTNRESWDKARKTSDGSFEYGFRPETGKKYVIYVKIIDTTGKTNDVDATRKEITISDQNISTLIRQAMDELMAAYMAEDPARFMALVSEDFVADPAVLDRAIRRDFTAFDNIDLRYTLNNVTAASGKIYAGFTFSRKLTSTRSGQTLSDKGSSEFIFSLGEKGPLVFSMKNPLIFGLSDASNVATGTVNTGTNEPVIVVTSDGDVITQPFTEAITTIDNGGVVQASADTVESGSFVLNFDRESGSAFSFSFVDQEARALRSDDIVLEINQLWIKSGVGYKKLDVTGINTISSITTDGFKVSARTWEDTIRVDMEVGSVYAFRLLDGKYALLEIVSYQDFGDAITRSNYRYKYQPNGLPNF</sequence>
<accession>A0A0C1TKZ9</accession>
<reference evidence="1 2" key="1">
    <citation type="submission" date="2015-01" db="EMBL/GenBank/DDBJ databases">
        <title>Genome sequence of the anaerobic bacterium Geobacter soli GSS01, a dissimilatory Fe(III) reducer from soil.</title>
        <authorList>
            <person name="Yang G."/>
            <person name="Zhou S."/>
        </authorList>
    </citation>
    <scope>NUCLEOTIDE SEQUENCE [LARGE SCALE GENOMIC DNA]</scope>
    <source>
        <strain evidence="1 2">GSS01</strain>
    </source>
</reference>
<protein>
    <submittedName>
        <fullName evidence="1">Uncharacterized protein</fullName>
    </submittedName>
</protein>
<proteinExistence type="predicted"/>
<comment type="caution">
    <text evidence="1">The sequence shown here is derived from an EMBL/GenBank/DDBJ whole genome shotgun (WGS) entry which is preliminary data.</text>
</comment>
<keyword evidence="2" id="KW-1185">Reference proteome</keyword>
<evidence type="ECO:0000313" key="2">
    <source>
        <dbReference type="Proteomes" id="UP000031433"/>
    </source>
</evidence>
<dbReference type="AlphaFoldDB" id="A0A0C1TKZ9"/>
<organism evidence="1 2">
    <name type="scientific">Geobacter soli</name>
    <dbReference type="NCBI Taxonomy" id="1510391"/>
    <lineage>
        <taxon>Bacteria</taxon>
        <taxon>Pseudomonadati</taxon>
        <taxon>Thermodesulfobacteriota</taxon>
        <taxon>Desulfuromonadia</taxon>
        <taxon>Geobacterales</taxon>
        <taxon>Geobacteraceae</taxon>
        <taxon>Geobacter</taxon>
    </lineage>
</organism>
<dbReference type="Proteomes" id="UP000031433">
    <property type="component" value="Unassembled WGS sequence"/>
</dbReference>
<dbReference type="RefSeq" id="WP_039643268.1">
    <property type="nucleotide sequence ID" value="NZ_JXBL01000001.1"/>
</dbReference>